<evidence type="ECO:0000256" key="4">
    <source>
        <dbReference type="ARBA" id="ARBA00023163"/>
    </source>
</evidence>
<evidence type="ECO:0000256" key="2">
    <source>
        <dbReference type="ARBA" id="ARBA00023015"/>
    </source>
</evidence>
<dbReference type="InterPro" id="IPR036388">
    <property type="entry name" value="WH-like_DNA-bd_sf"/>
</dbReference>
<dbReference type="InterPro" id="IPR000847">
    <property type="entry name" value="LysR_HTH_N"/>
</dbReference>
<reference evidence="6 7" key="1">
    <citation type="submission" date="2016-10" db="EMBL/GenBank/DDBJ databases">
        <title>The whole genome sequencing and assembly of B. asteroides DSM 20089 strain.</title>
        <authorList>
            <person name="Lee Y.-J."/>
            <person name="Park M.-K."/>
            <person name="Yi H."/>
            <person name="Bahn Y.-S."/>
            <person name="Kim J.F."/>
            <person name="Lee D.-W."/>
        </authorList>
    </citation>
    <scope>NUCLEOTIDE SEQUENCE [LARGE SCALE GENOMIC DNA]</scope>
    <source>
        <strain evidence="6 7">DSM 20089</strain>
    </source>
</reference>
<feature type="domain" description="HTH lysR-type" evidence="5">
    <location>
        <begin position="1"/>
        <end position="58"/>
    </location>
</feature>
<sequence>MTLLQLRYIVKIVECGSMNEASHELYISQPALSSSVKELENELGIEIFTRHSQGIALTVDGAEFLTYARQILDQTDLLEARYRQVRPRKQLCRVSTQHYMFAVEAFVEMINSIDSDEYEFTIRETRTRDIIDQVSTLQSEIGIIYESDFNKRVLSKMLREKHLDFHPLFRADLHVFIARTNPLADRAMVTMKDLEPYPFLQYEQGEEGSFYFAEEAVWPDYSPKQITVSDRATMLNFIVGLNAYTVCTGIDNEDLNNEKIVSVPLESDESMLVGWIVNSRTKLSHAAELYLDKLRQVVSNHGYSLIEQEPGEQEPGSHRGNS</sequence>
<dbReference type="GO" id="GO:0003700">
    <property type="term" value="F:DNA-binding transcription factor activity"/>
    <property type="evidence" value="ECO:0007669"/>
    <property type="project" value="InterPro"/>
</dbReference>
<dbReference type="EMBL" id="CP017696">
    <property type="protein sequence ID" value="ATO41310.1"/>
    <property type="molecule type" value="Genomic_DNA"/>
</dbReference>
<dbReference type="GO" id="GO:0032993">
    <property type="term" value="C:protein-DNA complex"/>
    <property type="evidence" value="ECO:0007669"/>
    <property type="project" value="TreeGrafter"/>
</dbReference>
<dbReference type="InterPro" id="IPR036390">
    <property type="entry name" value="WH_DNA-bd_sf"/>
</dbReference>
<organism evidence="6 7">
    <name type="scientific">Bifidobacterium asteroides DSM 20089</name>
    <dbReference type="NCBI Taxonomy" id="1437594"/>
    <lineage>
        <taxon>Bacteria</taxon>
        <taxon>Bacillati</taxon>
        <taxon>Actinomycetota</taxon>
        <taxon>Actinomycetes</taxon>
        <taxon>Bifidobacteriales</taxon>
        <taxon>Bifidobacteriaceae</taxon>
        <taxon>Bifidobacterium</taxon>
    </lineage>
</organism>
<dbReference type="GO" id="GO:0003677">
    <property type="term" value="F:DNA binding"/>
    <property type="evidence" value="ECO:0007669"/>
    <property type="project" value="UniProtKB-KW"/>
</dbReference>
<dbReference type="SUPFAM" id="SSF46785">
    <property type="entry name" value="Winged helix' DNA-binding domain"/>
    <property type="match status" value="1"/>
</dbReference>
<proteinExistence type="inferred from homology"/>
<dbReference type="PROSITE" id="PS50931">
    <property type="entry name" value="HTH_LYSR"/>
    <property type="match status" value="1"/>
</dbReference>
<keyword evidence="3" id="KW-0238">DNA-binding</keyword>
<dbReference type="Gene3D" id="1.10.10.10">
    <property type="entry name" value="Winged helix-like DNA-binding domain superfamily/Winged helix DNA-binding domain"/>
    <property type="match status" value="1"/>
</dbReference>
<dbReference type="RefSeq" id="WP_015021849.1">
    <property type="nucleotide sequence ID" value="NZ_CP017696.1"/>
</dbReference>
<dbReference type="FunFam" id="1.10.10.10:FF:000001">
    <property type="entry name" value="LysR family transcriptional regulator"/>
    <property type="match status" value="1"/>
</dbReference>
<dbReference type="PRINTS" id="PR00039">
    <property type="entry name" value="HTHLYSR"/>
</dbReference>
<evidence type="ECO:0000256" key="1">
    <source>
        <dbReference type="ARBA" id="ARBA00009437"/>
    </source>
</evidence>
<dbReference type="Pfam" id="PF03466">
    <property type="entry name" value="LysR_substrate"/>
    <property type="match status" value="1"/>
</dbReference>
<evidence type="ECO:0000259" key="5">
    <source>
        <dbReference type="PROSITE" id="PS50931"/>
    </source>
</evidence>
<evidence type="ECO:0000256" key="3">
    <source>
        <dbReference type="ARBA" id="ARBA00023125"/>
    </source>
</evidence>
<dbReference type="GeneID" id="93050436"/>
<dbReference type="AlphaFoldDB" id="A0AAD0AAR6"/>
<evidence type="ECO:0000313" key="6">
    <source>
        <dbReference type="EMBL" id="ATO41310.1"/>
    </source>
</evidence>
<dbReference type="CDD" id="cd05466">
    <property type="entry name" value="PBP2_LTTR_substrate"/>
    <property type="match status" value="1"/>
</dbReference>
<dbReference type="Pfam" id="PF00126">
    <property type="entry name" value="HTH_1"/>
    <property type="match status" value="1"/>
</dbReference>
<evidence type="ECO:0000313" key="7">
    <source>
        <dbReference type="Proteomes" id="UP000224056"/>
    </source>
</evidence>
<dbReference type="PANTHER" id="PTHR30346">
    <property type="entry name" value="TRANSCRIPTIONAL DUAL REGULATOR HCAR-RELATED"/>
    <property type="match status" value="1"/>
</dbReference>
<accession>A0AAD0AAR6</accession>
<keyword evidence="4" id="KW-0804">Transcription</keyword>
<comment type="similarity">
    <text evidence="1">Belongs to the LysR transcriptional regulatory family.</text>
</comment>
<gene>
    <name evidence="6" type="ORF">BA20089_03450</name>
</gene>
<dbReference type="Gene3D" id="3.40.190.290">
    <property type="match status" value="1"/>
</dbReference>
<dbReference type="Proteomes" id="UP000224056">
    <property type="component" value="Chromosome"/>
</dbReference>
<name>A0AAD0AAR6_9BIFI</name>
<keyword evidence="2" id="KW-0805">Transcription regulation</keyword>
<protein>
    <submittedName>
        <fullName evidence="6">LysR family transcriptional regulator</fullName>
    </submittedName>
</protein>
<dbReference type="SUPFAM" id="SSF53850">
    <property type="entry name" value="Periplasmic binding protein-like II"/>
    <property type="match status" value="1"/>
</dbReference>
<dbReference type="PANTHER" id="PTHR30346:SF0">
    <property type="entry name" value="HCA OPERON TRANSCRIPTIONAL ACTIVATOR HCAR"/>
    <property type="match status" value="1"/>
</dbReference>
<dbReference type="InterPro" id="IPR005119">
    <property type="entry name" value="LysR_subst-bd"/>
</dbReference>